<sequence length="534" mass="57013">MRLQDDDPGAAFRALPDLTPPPAAFDLDAIVRDGYKARRRHRAVLTGASATSVAAIAAVLAFSAGLLPVGPDGDDVSGPPAGESGEHEGGPDPALSGYPWPGYDGFGDEAVAEQLTEAGREAFGNLLIATGLVAADDFRSTTNEPTEEEIQLYADELGLTFEEAEAELTYEEGDGLFVFSGNTTPGNYGQVQLYGYRAWVLGSEDPESGSWTQHLLTVETLLPGGWTAEPGPTSEQFFPQHLIDDDVADFATTDLDDGRVLYTADDQCELAVAVVYPNGSALRATWDKGCAEGGVTTEVDPAVLEAAALAMPEIDYSTEGLSEIDEVLEVPTGWLESDRSWEEWADDGAQATGEAVEARLAELLPGSTLGEPSASLADPWAFADPDTVRKHQYSMHASVPFTTTIDTTVDDASADLVYTLPGGWLPGFNEPGQEGPFLADCRADFTCTEREIDGRTAYIAERRETISADGDSGDGPWFEGEYEVTVVDPDGWAVSAWVQFGNEDFELSSDELAEVLAQLPAPVYDEDLEPVLGD</sequence>
<evidence type="ECO:0000256" key="1">
    <source>
        <dbReference type="SAM" id="MobiDB-lite"/>
    </source>
</evidence>
<gene>
    <name evidence="3" type="ORF">SAMN05216298_4227</name>
</gene>
<dbReference type="AlphaFoldDB" id="A0A1G9KS95"/>
<keyword evidence="2" id="KW-0812">Transmembrane</keyword>
<dbReference type="EMBL" id="FNGF01000006">
    <property type="protein sequence ID" value="SDL52608.1"/>
    <property type="molecule type" value="Genomic_DNA"/>
</dbReference>
<name>A0A1G9KS95_9ACTN</name>
<feature type="region of interest" description="Disordered" evidence="1">
    <location>
        <begin position="71"/>
        <end position="99"/>
    </location>
</feature>
<dbReference type="Proteomes" id="UP000198662">
    <property type="component" value="Unassembled WGS sequence"/>
</dbReference>
<reference evidence="4" key="1">
    <citation type="submission" date="2016-10" db="EMBL/GenBank/DDBJ databases">
        <authorList>
            <person name="Varghese N."/>
            <person name="Submissions S."/>
        </authorList>
    </citation>
    <scope>NUCLEOTIDE SEQUENCE [LARGE SCALE GENOMIC DNA]</scope>
    <source>
        <strain evidence="4">CGMCC 4.3147</strain>
    </source>
</reference>
<accession>A0A1G9KS95</accession>
<protein>
    <submittedName>
        <fullName evidence="3">Uncharacterized protein</fullName>
    </submittedName>
</protein>
<keyword evidence="2" id="KW-0472">Membrane</keyword>
<dbReference type="STRING" id="380244.SAMN05216298_4227"/>
<evidence type="ECO:0000256" key="2">
    <source>
        <dbReference type="SAM" id="Phobius"/>
    </source>
</evidence>
<dbReference type="RefSeq" id="WP_091053410.1">
    <property type="nucleotide sequence ID" value="NZ_FNGF01000006.1"/>
</dbReference>
<keyword evidence="2" id="KW-1133">Transmembrane helix</keyword>
<keyword evidence="4" id="KW-1185">Reference proteome</keyword>
<feature type="transmembrane region" description="Helical" evidence="2">
    <location>
        <begin position="43"/>
        <end position="67"/>
    </location>
</feature>
<evidence type="ECO:0000313" key="3">
    <source>
        <dbReference type="EMBL" id="SDL52608.1"/>
    </source>
</evidence>
<evidence type="ECO:0000313" key="4">
    <source>
        <dbReference type="Proteomes" id="UP000198662"/>
    </source>
</evidence>
<dbReference type="OrthoDB" id="5189934at2"/>
<organism evidence="3 4">
    <name type="scientific">Glycomyces sambucus</name>
    <dbReference type="NCBI Taxonomy" id="380244"/>
    <lineage>
        <taxon>Bacteria</taxon>
        <taxon>Bacillati</taxon>
        <taxon>Actinomycetota</taxon>
        <taxon>Actinomycetes</taxon>
        <taxon>Glycomycetales</taxon>
        <taxon>Glycomycetaceae</taxon>
        <taxon>Glycomyces</taxon>
    </lineage>
</organism>
<proteinExistence type="predicted"/>